<sequence>MLRHLSYAHPVALELRHCLHQPGLVGTMQLEEIFIRQVLRRFLALFYFPYLKEFHSEWEDLLSKRTSCFWQQSLRNLCTRSSSLRSPNNISMKKKLAIKMLSEEN</sequence>
<keyword evidence="2" id="KW-1185">Reference proteome</keyword>
<accession>A0AAV7Q733</accession>
<dbReference type="Proteomes" id="UP001066276">
    <property type="component" value="Chromosome 6"/>
</dbReference>
<dbReference type="EMBL" id="JANPWB010000010">
    <property type="protein sequence ID" value="KAJ1136064.1"/>
    <property type="molecule type" value="Genomic_DNA"/>
</dbReference>
<evidence type="ECO:0000313" key="1">
    <source>
        <dbReference type="EMBL" id="KAJ1136064.1"/>
    </source>
</evidence>
<protein>
    <submittedName>
        <fullName evidence="1">Uncharacterized protein</fullName>
    </submittedName>
</protein>
<name>A0AAV7Q733_PLEWA</name>
<comment type="caution">
    <text evidence="1">The sequence shown here is derived from an EMBL/GenBank/DDBJ whole genome shotgun (WGS) entry which is preliminary data.</text>
</comment>
<dbReference type="AlphaFoldDB" id="A0AAV7Q733"/>
<evidence type="ECO:0000313" key="2">
    <source>
        <dbReference type="Proteomes" id="UP001066276"/>
    </source>
</evidence>
<proteinExistence type="predicted"/>
<reference evidence="1" key="1">
    <citation type="journal article" date="2022" name="bioRxiv">
        <title>Sequencing and chromosome-scale assembly of the giantPleurodeles waltlgenome.</title>
        <authorList>
            <person name="Brown T."/>
            <person name="Elewa A."/>
            <person name="Iarovenko S."/>
            <person name="Subramanian E."/>
            <person name="Araus A.J."/>
            <person name="Petzold A."/>
            <person name="Susuki M."/>
            <person name="Suzuki K.-i.T."/>
            <person name="Hayashi T."/>
            <person name="Toyoda A."/>
            <person name="Oliveira C."/>
            <person name="Osipova E."/>
            <person name="Leigh N.D."/>
            <person name="Simon A."/>
            <person name="Yun M.H."/>
        </authorList>
    </citation>
    <scope>NUCLEOTIDE SEQUENCE</scope>
    <source>
        <strain evidence="1">20211129_DDA</strain>
        <tissue evidence="1">Liver</tissue>
    </source>
</reference>
<organism evidence="1 2">
    <name type="scientific">Pleurodeles waltl</name>
    <name type="common">Iberian ribbed newt</name>
    <dbReference type="NCBI Taxonomy" id="8319"/>
    <lineage>
        <taxon>Eukaryota</taxon>
        <taxon>Metazoa</taxon>
        <taxon>Chordata</taxon>
        <taxon>Craniata</taxon>
        <taxon>Vertebrata</taxon>
        <taxon>Euteleostomi</taxon>
        <taxon>Amphibia</taxon>
        <taxon>Batrachia</taxon>
        <taxon>Caudata</taxon>
        <taxon>Salamandroidea</taxon>
        <taxon>Salamandridae</taxon>
        <taxon>Pleurodelinae</taxon>
        <taxon>Pleurodeles</taxon>
    </lineage>
</organism>
<gene>
    <name evidence="1" type="ORF">NDU88_002483</name>
</gene>